<evidence type="ECO:0000259" key="1">
    <source>
        <dbReference type="Pfam" id="PF01872"/>
    </source>
</evidence>
<dbReference type="GO" id="GO:0008703">
    <property type="term" value="F:5-amino-6-(5-phosphoribosylamino)uracil reductase activity"/>
    <property type="evidence" value="ECO:0007669"/>
    <property type="project" value="InterPro"/>
</dbReference>
<dbReference type="SUPFAM" id="SSF53597">
    <property type="entry name" value="Dihydrofolate reductase-like"/>
    <property type="match status" value="1"/>
</dbReference>
<evidence type="ECO:0000313" key="2">
    <source>
        <dbReference type="EMBL" id="TDX02139.1"/>
    </source>
</evidence>
<dbReference type="InterPro" id="IPR002734">
    <property type="entry name" value="RibDG_C"/>
</dbReference>
<organism evidence="2 3">
    <name type="scientific">Dinghuibacter silviterrae</name>
    <dbReference type="NCBI Taxonomy" id="1539049"/>
    <lineage>
        <taxon>Bacteria</taxon>
        <taxon>Pseudomonadati</taxon>
        <taxon>Bacteroidota</taxon>
        <taxon>Chitinophagia</taxon>
        <taxon>Chitinophagales</taxon>
        <taxon>Chitinophagaceae</taxon>
        <taxon>Dinghuibacter</taxon>
    </lineage>
</organism>
<dbReference type="Pfam" id="PF01872">
    <property type="entry name" value="RibD_C"/>
    <property type="match status" value="1"/>
</dbReference>
<dbReference type="RefSeq" id="WP_133994763.1">
    <property type="nucleotide sequence ID" value="NZ_SODV01000001.1"/>
</dbReference>
<evidence type="ECO:0000313" key="3">
    <source>
        <dbReference type="Proteomes" id="UP000294498"/>
    </source>
</evidence>
<proteinExistence type="predicted"/>
<reference evidence="2 3" key="1">
    <citation type="submission" date="2019-03" db="EMBL/GenBank/DDBJ databases">
        <title>Genomic Encyclopedia of Type Strains, Phase IV (KMG-IV): sequencing the most valuable type-strain genomes for metagenomic binning, comparative biology and taxonomic classification.</title>
        <authorList>
            <person name="Goeker M."/>
        </authorList>
    </citation>
    <scope>NUCLEOTIDE SEQUENCE [LARGE SCALE GENOMIC DNA]</scope>
    <source>
        <strain evidence="2 3">DSM 100059</strain>
    </source>
</reference>
<dbReference type="Proteomes" id="UP000294498">
    <property type="component" value="Unassembled WGS sequence"/>
</dbReference>
<dbReference type="OrthoDB" id="195113at2"/>
<sequence length="184" mass="20351">MRKLIYAINLTIDGCCDHTKVNGSDDILEYFAALLQDAGVLLYGRITYQLMVPFWPDIAKNQSGQTKAVNEFARTFDTVGQIVVVSQSLDSVEKNARIVRGNLKEDILQLKQEPGKNIFTGGVDLPRQLIALGLVDEYYFVVHPILVGEGRRLDLQERLPLKLVESTTLPNGCVALHLIPGVSG</sequence>
<accession>A0A4R8DVC1</accession>
<feature type="domain" description="Bacterial bifunctional deaminase-reductase C-terminal" evidence="1">
    <location>
        <begin position="3"/>
        <end position="174"/>
    </location>
</feature>
<gene>
    <name evidence="2" type="ORF">EDB95_3189</name>
</gene>
<dbReference type="InterPro" id="IPR024072">
    <property type="entry name" value="DHFR-like_dom_sf"/>
</dbReference>
<dbReference type="AlphaFoldDB" id="A0A4R8DVC1"/>
<dbReference type="GO" id="GO:0009231">
    <property type="term" value="P:riboflavin biosynthetic process"/>
    <property type="evidence" value="ECO:0007669"/>
    <property type="project" value="InterPro"/>
</dbReference>
<dbReference type="Gene3D" id="3.40.430.10">
    <property type="entry name" value="Dihydrofolate Reductase, subunit A"/>
    <property type="match status" value="1"/>
</dbReference>
<protein>
    <submittedName>
        <fullName evidence="2">Dihydrofolate reductase</fullName>
    </submittedName>
</protein>
<comment type="caution">
    <text evidence="2">The sequence shown here is derived from an EMBL/GenBank/DDBJ whole genome shotgun (WGS) entry which is preliminary data.</text>
</comment>
<keyword evidence="3" id="KW-1185">Reference proteome</keyword>
<name>A0A4R8DVC1_9BACT</name>
<dbReference type="EMBL" id="SODV01000001">
    <property type="protein sequence ID" value="TDX02139.1"/>
    <property type="molecule type" value="Genomic_DNA"/>
</dbReference>